<keyword evidence="2" id="KW-1185">Reference proteome</keyword>
<sequence length="176" mass="19733">MAIFVPLEESLLEPFEAPKTEVDRLKLSQQNIEKHIPAVEQNLVFTYLREHRRILQHAKELERAAGVIIYITPGLVPGDEELMMPNVEAPMPPGADYSDRHLPTACVPELPADCPPRLAAIQWSLFNAAQALNQLGGYAGHAQELREHYRVALERELARDQSASAVTDETEVPHRT</sequence>
<organism evidence="1 2">
    <name type="scientific">Colletotrichum chlorophyti</name>
    <dbReference type="NCBI Taxonomy" id="708187"/>
    <lineage>
        <taxon>Eukaryota</taxon>
        <taxon>Fungi</taxon>
        <taxon>Dikarya</taxon>
        <taxon>Ascomycota</taxon>
        <taxon>Pezizomycotina</taxon>
        <taxon>Sordariomycetes</taxon>
        <taxon>Hypocreomycetidae</taxon>
        <taxon>Glomerellales</taxon>
        <taxon>Glomerellaceae</taxon>
        <taxon>Colletotrichum</taxon>
    </lineage>
</organism>
<proteinExistence type="predicted"/>
<dbReference type="EMBL" id="MPGH01000060">
    <property type="protein sequence ID" value="OLN92126.1"/>
    <property type="molecule type" value="Genomic_DNA"/>
</dbReference>
<gene>
    <name evidence="1" type="ORF">CCHL11_01497</name>
</gene>
<comment type="caution">
    <text evidence="1">The sequence shown here is derived from an EMBL/GenBank/DDBJ whole genome shotgun (WGS) entry which is preliminary data.</text>
</comment>
<dbReference type="OrthoDB" id="4900256at2759"/>
<evidence type="ECO:0000313" key="2">
    <source>
        <dbReference type="Proteomes" id="UP000186583"/>
    </source>
</evidence>
<name>A0A1Q8RYD9_9PEZI</name>
<protein>
    <submittedName>
        <fullName evidence="1">Uncharacterized protein</fullName>
    </submittedName>
</protein>
<reference evidence="1 2" key="1">
    <citation type="submission" date="2016-11" db="EMBL/GenBank/DDBJ databases">
        <title>Draft Genome Assembly of Colletotrichum chlorophyti a pathogen of herbaceous plants.</title>
        <authorList>
            <person name="Gan P."/>
            <person name="Narusaka M."/>
            <person name="Tsushima A."/>
            <person name="Narusaka Y."/>
            <person name="Takano Y."/>
            <person name="Shirasu K."/>
        </authorList>
    </citation>
    <scope>NUCLEOTIDE SEQUENCE [LARGE SCALE GENOMIC DNA]</scope>
    <source>
        <strain evidence="1 2">NTL11</strain>
    </source>
</reference>
<dbReference type="Proteomes" id="UP000186583">
    <property type="component" value="Unassembled WGS sequence"/>
</dbReference>
<dbReference type="AlphaFoldDB" id="A0A1Q8RYD9"/>
<dbReference type="STRING" id="708187.A0A1Q8RYD9"/>
<accession>A0A1Q8RYD9</accession>
<evidence type="ECO:0000313" key="1">
    <source>
        <dbReference type="EMBL" id="OLN92126.1"/>
    </source>
</evidence>